<feature type="repeat" description="WD" evidence="7">
    <location>
        <begin position="141"/>
        <end position="181"/>
    </location>
</feature>
<dbReference type="InterPro" id="IPR015943">
    <property type="entry name" value="WD40/YVTN_repeat-like_dom_sf"/>
</dbReference>
<evidence type="ECO:0000256" key="7">
    <source>
        <dbReference type="PROSITE-ProRule" id="PRU00221"/>
    </source>
</evidence>
<evidence type="ECO:0000313" key="10">
    <source>
        <dbReference type="RefSeq" id="XP_052740360.1"/>
    </source>
</evidence>
<feature type="repeat" description="WD" evidence="7">
    <location>
        <begin position="56"/>
        <end position="97"/>
    </location>
</feature>
<dbReference type="Proteomes" id="UP001652582">
    <property type="component" value="Chromosome 11"/>
</dbReference>
<keyword evidence="3" id="KW-0677">Repeat</keyword>
<comment type="similarity">
    <text evidence="5">Belongs to the WD repeat STRAP family.</text>
</comment>
<evidence type="ECO:0000256" key="3">
    <source>
        <dbReference type="ARBA" id="ARBA00022737"/>
    </source>
</evidence>
<keyword evidence="4" id="KW-0508">mRNA splicing</keyword>
<sequence length="426" mass="46278">MSTLKQVPLTCGGHTRPVVHLDFSDVTKDGYFLISACKDGKPMLRQGETGDWIGTFEGHKGAVWGVALTQNANLAASGAADFTAKLWDARFGEVVHTFEHEHIVKSVNFNFDDTLLLTASNEKIIRVFDLNKPDAGPVDKIAAHTNSIRHAVFLNKSRIVSVSDDLTMRVWDRSSGQEVRKVEFTSIPNSLELSRDGAVLTVAHGTTVSFYASDTMRKMREFSVPTKCYSASLAPSRATFVCGGEDLKVYKFDYNTGTELGKIYVCVQAQAQPCRSTRRTRCARCASSPCPPSATPRRWRPAAPPSSAAARTSKCTSLTTTLAPNSSQTRVTSGPCTACGGRRTASCTPRGRRTARCGCGRRCRAACTGCGAAAATTSPSPTGSRRWPPTDPPQTYPVMRRIMCNQNRSLGVDTARRREDSSHQVV</sequence>
<keyword evidence="10" id="KW-0418">Kinase</keyword>
<dbReference type="GO" id="GO:0016301">
    <property type="term" value="F:kinase activity"/>
    <property type="evidence" value="ECO:0007669"/>
    <property type="project" value="UniProtKB-KW"/>
</dbReference>
<dbReference type="PROSITE" id="PS50294">
    <property type="entry name" value="WD_REPEATS_REGION"/>
    <property type="match status" value="1"/>
</dbReference>
<keyword evidence="1 7" id="KW-0853">WD repeat</keyword>
<keyword evidence="9" id="KW-1185">Reference proteome</keyword>
<feature type="region of interest" description="Disordered" evidence="8">
    <location>
        <begin position="290"/>
        <end position="310"/>
    </location>
</feature>
<dbReference type="PANTHER" id="PTHR19877:SF13">
    <property type="entry name" value="SERINE-THREONINE KINASE RECEPTOR-ASSOCIATED PROTEIN"/>
    <property type="match status" value="1"/>
</dbReference>
<reference evidence="10" key="1">
    <citation type="submission" date="2025-08" db="UniProtKB">
        <authorList>
            <consortium name="RefSeq"/>
        </authorList>
    </citation>
    <scope>IDENTIFICATION</scope>
</reference>
<evidence type="ECO:0000313" key="9">
    <source>
        <dbReference type="Proteomes" id="UP001652582"/>
    </source>
</evidence>
<dbReference type="RefSeq" id="XP_052740360.1">
    <property type="nucleotide sequence ID" value="XM_052884400.1"/>
</dbReference>
<dbReference type="InterPro" id="IPR001680">
    <property type="entry name" value="WD40_rpt"/>
</dbReference>
<keyword evidence="10" id="KW-0808">Transferase</keyword>
<dbReference type="SMART" id="SM00320">
    <property type="entry name" value="WD40"/>
    <property type="match status" value="6"/>
</dbReference>
<evidence type="ECO:0000256" key="6">
    <source>
        <dbReference type="ARBA" id="ARBA00040390"/>
    </source>
</evidence>
<protein>
    <recommendedName>
        <fullName evidence="6">Serine-threonine kinase receptor-associated protein</fullName>
    </recommendedName>
</protein>
<evidence type="ECO:0000256" key="8">
    <source>
        <dbReference type="SAM" id="MobiDB-lite"/>
    </source>
</evidence>
<dbReference type="Gene3D" id="2.130.10.10">
    <property type="entry name" value="YVTN repeat-like/Quinoprotein amine dehydrogenase"/>
    <property type="match status" value="1"/>
</dbReference>
<dbReference type="SUPFAM" id="SSF50978">
    <property type="entry name" value="WD40 repeat-like"/>
    <property type="match status" value="1"/>
</dbReference>
<dbReference type="GeneID" id="112056504"/>
<evidence type="ECO:0000256" key="5">
    <source>
        <dbReference type="ARBA" id="ARBA00038394"/>
    </source>
</evidence>
<dbReference type="PROSITE" id="PS50082">
    <property type="entry name" value="WD_REPEATS_2"/>
    <property type="match status" value="3"/>
</dbReference>
<evidence type="ECO:0000256" key="2">
    <source>
        <dbReference type="ARBA" id="ARBA00022664"/>
    </source>
</evidence>
<keyword evidence="10" id="KW-0675">Receptor</keyword>
<dbReference type="PANTHER" id="PTHR19877">
    <property type="entry name" value="EUKARYOTIC TRANSLATION INITIATION FACTOR 3 SUBUNIT I"/>
    <property type="match status" value="1"/>
</dbReference>
<proteinExistence type="inferred from homology"/>
<dbReference type="InterPro" id="IPR036322">
    <property type="entry name" value="WD40_repeat_dom_sf"/>
</dbReference>
<keyword evidence="2" id="KW-0507">mRNA processing</keyword>
<feature type="repeat" description="WD" evidence="7">
    <location>
        <begin position="97"/>
        <end position="131"/>
    </location>
</feature>
<name>A0ABM3LMR0_BICAN</name>
<evidence type="ECO:0000256" key="1">
    <source>
        <dbReference type="ARBA" id="ARBA00022574"/>
    </source>
</evidence>
<organism evidence="9 10">
    <name type="scientific">Bicyclus anynana</name>
    <name type="common">Squinting bush brown butterfly</name>
    <dbReference type="NCBI Taxonomy" id="110368"/>
    <lineage>
        <taxon>Eukaryota</taxon>
        <taxon>Metazoa</taxon>
        <taxon>Ecdysozoa</taxon>
        <taxon>Arthropoda</taxon>
        <taxon>Hexapoda</taxon>
        <taxon>Insecta</taxon>
        <taxon>Pterygota</taxon>
        <taxon>Neoptera</taxon>
        <taxon>Endopterygota</taxon>
        <taxon>Lepidoptera</taxon>
        <taxon>Glossata</taxon>
        <taxon>Ditrysia</taxon>
        <taxon>Papilionoidea</taxon>
        <taxon>Nymphalidae</taxon>
        <taxon>Satyrinae</taxon>
        <taxon>Satyrini</taxon>
        <taxon>Mycalesina</taxon>
        <taxon>Bicyclus</taxon>
    </lineage>
</organism>
<accession>A0ABM3LMR0</accession>
<dbReference type="Pfam" id="PF00400">
    <property type="entry name" value="WD40"/>
    <property type="match status" value="3"/>
</dbReference>
<evidence type="ECO:0000256" key="4">
    <source>
        <dbReference type="ARBA" id="ARBA00023187"/>
    </source>
</evidence>
<gene>
    <name evidence="10" type="primary">LOC112056504</name>
</gene>